<keyword evidence="1" id="KW-0472">Membrane</keyword>
<reference evidence="2 3" key="1">
    <citation type="submission" date="2015-05" db="EMBL/GenBank/DDBJ databases">
        <title>Photobacterium galathea sp. nov.</title>
        <authorList>
            <person name="Machado H."/>
            <person name="Gram L."/>
        </authorList>
    </citation>
    <scope>NUCLEOTIDE SEQUENCE [LARGE SCALE GENOMIC DNA]</scope>
    <source>
        <strain evidence="2 3">DSM 25995</strain>
    </source>
</reference>
<evidence type="ECO:0000313" key="2">
    <source>
        <dbReference type="EMBL" id="KLV01650.1"/>
    </source>
</evidence>
<keyword evidence="3" id="KW-1185">Reference proteome</keyword>
<gene>
    <name evidence="2" type="ORF">ABT58_04090</name>
</gene>
<comment type="caution">
    <text evidence="2">The sequence shown here is derived from an EMBL/GenBank/DDBJ whole genome shotgun (WGS) entry which is preliminary data.</text>
</comment>
<proteinExistence type="predicted"/>
<protein>
    <submittedName>
        <fullName evidence="2">Uncharacterized protein</fullName>
    </submittedName>
</protein>
<evidence type="ECO:0000256" key="1">
    <source>
        <dbReference type="SAM" id="Phobius"/>
    </source>
</evidence>
<dbReference type="AlphaFoldDB" id="A0A0J1GPG6"/>
<organism evidence="2 3">
    <name type="scientific">Photobacterium aphoticum</name>
    <dbReference type="NCBI Taxonomy" id="754436"/>
    <lineage>
        <taxon>Bacteria</taxon>
        <taxon>Pseudomonadati</taxon>
        <taxon>Pseudomonadota</taxon>
        <taxon>Gammaproteobacteria</taxon>
        <taxon>Vibrionales</taxon>
        <taxon>Vibrionaceae</taxon>
        <taxon>Photobacterium</taxon>
    </lineage>
</organism>
<evidence type="ECO:0000313" key="3">
    <source>
        <dbReference type="Proteomes" id="UP000036426"/>
    </source>
</evidence>
<dbReference type="EMBL" id="LDOV01000010">
    <property type="protein sequence ID" value="KLV01650.1"/>
    <property type="molecule type" value="Genomic_DNA"/>
</dbReference>
<dbReference type="Proteomes" id="UP000036426">
    <property type="component" value="Unassembled WGS sequence"/>
</dbReference>
<accession>A0A0J1GPG6</accession>
<feature type="transmembrane region" description="Helical" evidence="1">
    <location>
        <begin position="16"/>
        <end position="35"/>
    </location>
</feature>
<keyword evidence="1" id="KW-1133">Transmembrane helix</keyword>
<feature type="transmembrane region" description="Helical" evidence="1">
    <location>
        <begin position="42"/>
        <end position="63"/>
    </location>
</feature>
<sequence length="89" mass="10471">MFVFWRDVLPVSVFDLQPFFLSIAPMSVALMLYALHRKKRGLVKLSLAGMLLAVFLLGIYQYLDYKHLEDCMRQHEVYNPLQQSCIKFN</sequence>
<keyword evidence="1" id="KW-0812">Transmembrane</keyword>
<name>A0A0J1GPG6_9GAMM</name>